<dbReference type="RefSeq" id="WP_151600525.1">
    <property type="nucleotide sequence ID" value="NZ_WBMS02000088.1"/>
</dbReference>
<comment type="caution">
    <text evidence="1">The sequence shown here is derived from an EMBL/GenBank/DDBJ whole genome shotgun (WGS) entry which is preliminary data.</text>
</comment>
<evidence type="ECO:0000313" key="2">
    <source>
        <dbReference type="Proteomes" id="UP000462055"/>
    </source>
</evidence>
<keyword evidence="2" id="KW-1185">Reference proteome</keyword>
<protein>
    <submittedName>
        <fullName evidence="1">Uncharacterized protein</fullName>
    </submittedName>
</protein>
<name>A0A6I4MZ15_9ACTN</name>
<proteinExistence type="predicted"/>
<sequence length="71" mass="8297">MASLELAANCEHDIPADEQDRREWVVVVEWLNTVLREKALWKAGMFANQNSACKLRARFTIDEALRYFQID</sequence>
<dbReference type="Proteomes" id="UP000462055">
    <property type="component" value="Unassembled WGS sequence"/>
</dbReference>
<dbReference type="AlphaFoldDB" id="A0A6I4MZ15"/>
<reference evidence="1" key="1">
    <citation type="submission" date="2019-12" db="EMBL/GenBank/DDBJ databases">
        <title>Actinomadura physcomitrii sp. nov., a novel actinomycete isolated from moss [Physcomitrium sphaericum (Ludw) Fuernr].</title>
        <authorList>
            <person name="Zhuang X."/>
        </authorList>
    </citation>
    <scope>NUCLEOTIDE SEQUENCE [LARGE SCALE GENOMIC DNA]</scope>
    <source>
        <strain evidence="1">LD22</strain>
    </source>
</reference>
<dbReference type="EMBL" id="WBMS02000088">
    <property type="protein sequence ID" value="MWA07606.1"/>
    <property type="molecule type" value="Genomic_DNA"/>
</dbReference>
<gene>
    <name evidence="1" type="ORF">F8568_046320</name>
</gene>
<organism evidence="1 2">
    <name type="scientific">Actinomadura physcomitrii</name>
    <dbReference type="NCBI Taxonomy" id="2650748"/>
    <lineage>
        <taxon>Bacteria</taxon>
        <taxon>Bacillati</taxon>
        <taxon>Actinomycetota</taxon>
        <taxon>Actinomycetes</taxon>
        <taxon>Streptosporangiales</taxon>
        <taxon>Thermomonosporaceae</taxon>
        <taxon>Actinomadura</taxon>
    </lineage>
</organism>
<accession>A0A6I4MZ15</accession>
<evidence type="ECO:0000313" key="1">
    <source>
        <dbReference type="EMBL" id="MWA07606.1"/>
    </source>
</evidence>